<dbReference type="GO" id="GO:0000428">
    <property type="term" value="C:DNA-directed RNA polymerase complex"/>
    <property type="evidence" value="ECO:0007669"/>
    <property type="project" value="UniProtKB-KW"/>
</dbReference>
<evidence type="ECO:0000256" key="2">
    <source>
        <dbReference type="ARBA" id="ARBA00023015"/>
    </source>
</evidence>
<evidence type="ECO:0000256" key="4">
    <source>
        <dbReference type="ARBA" id="ARBA00023163"/>
    </source>
</evidence>
<dbReference type="SUPFAM" id="SSF88659">
    <property type="entry name" value="Sigma3 and sigma4 domains of RNA polymerase sigma factors"/>
    <property type="match status" value="1"/>
</dbReference>
<dbReference type="EMBL" id="BRVO01000002">
    <property type="protein sequence ID" value="GLB49166.1"/>
    <property type="molecule type" value="Genomic_DNA"/>
</dbReference>
<dbReference type="InterPro" id="IPR036388">
    <property type="entry name" value="WH-like_DNA-bd_sf"/>
</dbReference>
<evidence type="ECO:0000256" key="3">
    <source>
        <dbReference type="ARBA" id="ARBA00023082"/>
    </source>
</evidence>
<proteinExistence type="inferred from homology"/>
<dbReference type="Gene3D" id="1.10.1740.10">
    <property type="match status" value="1"/>
</dbReference>
<keyword evidence="8" id="KW-1185">Reference proteome</keyword>
<accession>A0ABQ5MIL6</accession>
<sequence length="188" mass="22144">MQTNAILLEKISSGDIGAFNTLYNNYWDRLFSFAYKISNGDRELSQQIVQDIFIYVWEKKETLKIDNLESYLFQATKFQVYNYYNRNKLNTVYLEDTFEIYLTEVSFTEDHPVYELLYGAIEKLPEKRKNILLLNKIQGLDINQIAQQLDLSPQTVKNQLGSALKQLRLELKDVSMVIALIELYEIFK</sequence>
<evidence type="ECO:0000256" key="1">
    <source>
        <dbReference type="ARBA" id="ARBA00010641"/>
    </source>
</evidence>
<dbReference type="Pfam" id="PF08281">
    <property type="entry name" value="Sigma70_r4_2"/>
    <property type="match status" value="1"/>
</dbReference>
<evidence type="ECO:0000259" key="5">
    <source>
        <dbReference type="Pfam" id="PF04542"/>
    </source>
</evidence>
<dbReference type="InterPro" id="IPR039425">
    <property type="entry name" value="RNA_pol_sigma-70-like"/>
</dbReference>
<dbReference type="Proteomes" id="UP001143543">
    <property type="component" value="Unassembled WGS sequence"/>
</dbReference>
<feature type="domain" description="RNA polymerase sigma-70 region 2" evidence="5">
    <location>
        <begin position="22"/>
        <end position="88"/>
    </location>
</feature>
<dbReference type="InterPro" id="IPR013249">
    <property type="entry name" value="RNA_pol_sigma70_r4_t2"/>
</dbReference>
<dbReference type="InterPro" id="IPR013324">
    <property type="entry name" value="RNA_pol_sigma_r3/r4-like"/>
</dbReference>
<keyword evidence="3" id="KW-0731">Sigma factor</keyword>
<keyword evidence="7" id="KW-0240">DNA-directed RNA polymerase</keyword>
<dbReference type="NCBIfam" id="TIGR02937">
    <property type="entry name" value="sigma70-ECF"/>
    <property type="match status" value="1"/>
</dbReference>
<comment type="caution">
    <text evidence="7">The sequence shown here is derived from an EMBL/GenBank/DDBJ whole genome shotgun (WGS) entry which is preliminary data.</text>
</comment>
<keyword evidence="2" id="KW-0805">Transcription regulation</keyword>
<dbReference type="InterPro" id="IPR013325">
    <property type="entry name" value="RNA_pol_sigma_r2"/>
</dbReference>
<feature type="domain" description="RNA polymerase sigma factor 70 region 4 type 2" evidence="6">
    <location>
        <begin position="115"/>
        <end position="167"/>
    </location>
</feature>
<evidence type="ECO:0000313" key="8">
    <source>
        <dbReference type="Proteomes" id="UP001143543"/>
    </source>
</evidence>
<comment type="similarity">
    <text evidence="1">Belongs to the sigma-70 factor family. ECF subfamily.</text>
</comment>
<keyword evidence="4" id="KW-0804">Transcription</keyword>
<evidence type="ECO:0000259" key="6">
    <source>
        <dbReference type="Pfam" id="PF08281"/>
    </source>
</evidence>
<dbReference type="PANTHER" id="PTHR43133">
    <property type="entry name" value="RNA POLYMERASE ECF-TYPE SIGMA FACTO"/>
    <property type="match status" value="1"/>
</dbReference>
<evidence type="ECO:0000313" key="7">
    <source>
        <dbReference type="EMBL" id="GLB49166.1"/>
    </source>
</evidence>
<name>A0ABQ5MIL6_9FLAO</name>
<dbReference type="Gene3D" id="1.10.10.10">
    <property type="entry name" value="Winged helix-like DNA-binding domain superfamily/Winged helix DNA-binding domain"/>
    <property type="match status" value="1"/>
</dbReference>
<dbReference type="PANTHER" id="PTHR43133:SF46">
    <property type="entry name" value="RNA POLYMERASE SIGMA-70 FACTOR ECF SUBFAMILY"/>
    <property type="match status" value="1"/>
</dbReference>
<reference evidence="7" key="1">
    <citation type="submission" date="2022-07" db="EMBL/GenBank/DDBJ databases">
        <title>Taxonomy of Novel Oxalotrophic and Methylotrophic Bacteria.</title>
        <authorList>
            <person name="Sahin N."/>
            <person name="Tani A."/>
        </authorList>
    </citation>
    <scope>NUCLEOTIDE SEQUENCE</scope>
    <source>
        <strain evidence="7">Y10</strain>
    </source>
</reference>
<dbReference type="InterPro" id="IPR014284">
    <property type="entry name" value="RNA_pol_sigma-70_dom"/>
</dbReference>
<dbReference type="SUPFAM" id="SSF88946">
    <property type="entry name" value="Sigma2 domain of RNA polymerase sigma factors"/>
    <property type="match status" value="1"/>
</dbReference>
<protein>
    <submittedName>
        <fullName evidence="7">DNA-directed RNA polymerase sigma-70 factor</fullName>
    </submittedName>
</protein>
<dbReference type="RefSeq" id="WP_281764811.1">
    <property type="nucleotide sequence ID" value="NZ_BRVO01000002.1"/>
</dbReference>
<organism evidence="7 8">
    <name type="scientific">Neptunitalea lumnitzerae</name>
    <dbReference type="NCBI Taxonomy" id="2965509"/>
    <lineage>
        <taxon>Bacteria</taxon>
        <taxon>Pseudomonadati</taxon>
        <taxon>Bacteroidota</taxon>
        <taxon>Flavobacteriia</taxon>
        <taxon>Flavobacteriales</taxon>
        <taxon>Flavobacteriaceae</taxon>
        <taxon>Neptunitalea</taxon>
    </lineage>
</organism>
<dbReference type="Pfam" id="PF04542">
    <property type="entry name" value="Sigma70_r2"/>
    <property type="match status" value="1"/>
</dbReference>
<gene>
    <name evidence="7" type="ORF">Y10_15340</name>
</gene>
<dbReference type="InterPro" id="IPR007627">
    <property type="entry name" value="RNA_pol_sigma70_r2"/>
</dbReference>